<evidence type="ECO:0000256" key="6">
    <source>
        <dbReference type="RuleBase" id="RU210713"/>
    </source>
</evidence>
<dbReference type="GO" id="GO:0014069">
    <property type="term" value="C:postsynaptic density"/>
    <property type="evidence" value="ECO:0007669"/>
    <property type="project" value="TreeGrafter"/>
</dbReference>
<feature type="domain" description="Reticulon" evidence="8">
    <location>
        <begin position="194"/>
        <end position="381"/>
    </location>
</feature>
<dbReference type="PRINTS" id="PR01217">
    <property type="entry name" value="PRICHEXTENSN"/>
</dbReference>
<dbReference type="RefSeq" id="XP_054842597.1">
    <property type="nucleotide sequence ID" value="XM_054986622.1"/>
</dbReference>
<comment type="subcellular location">
    <subcellularLocation>
        <location evidence="1 6">Endoplasmic reticulum membrane</location>
        <topology evidence="1 6">Multi-pass membrane protein</topology>
    </subcellularLocation>
</comment>
<feature type="transmembrane region" description="Helical" evidence="6">
    <location>
        <begin position="208"/>
        <end position="234"/>
    </location>
</feature>
<dbReference type="CTD" id="57142"/>
<reference evidence="10" key="1">
    <citation type="submission" date="2025-08" db="UniProtKB">
        <authorList>
            <consortium name="RefSeq"/>
        </authorList>
    </citation>
    <scope>IDENTIFICATION</scope>
    <source>
        <tissue evidence="10">Blood</tissue>
    </source>
</reference>
<dbReference type="InterPro" id="IPR003388">
    <property type="entry name" value="Reticulon"/>
</dbReference>
<gene>
    <name evidence="10" type="primary">RTN4</name>
</gene>
<feature type="transmembrane region" description="Helical" evidence="6">
    <location>
        <begin position="312"/>
        <end position="338"/>
    </location>
</feature>
<dbReference type="PANTHER" id="PTHR45799:SF1">
    <property type="entry name" value="RETICULON-4"/>
    <property type="match status" value="1"/>
</dbReference>
<keyword evidence="4 6" id="KW-1133">Transmembrane helix</keyword>
<dbReference type="Gene3D" id="1.20.5.2480">
    <property type="match status" value="1"/>
</dbReference>
<evidence type="ECO:0000256" key="7">
    <source>
        <dbReference type="SAM" id="MobiDB-lite"/>
    </source>
</evidence>
<evidence type="ECO:0000259" key="8">
    <source>
        <dbReference type="PROSITE" id="PS50845"/>
    </source>
</evidence>
<keyword evidence="5 6" id="KW-0472">Membrane</keyword>
<dbReference type="GO" id="GO:0071787">
    <property type="term" value="P:endoplasmic reticulum tubular network formation"/>
    <property type="evidence" value="ECO:0007669"/>
    <property type="project" value="TreeGrafter"/>
</dbReference>
<dbReference type="GO" id="GO:0005789">
    <property type="term" value="C:endoplasmic reticulum membrane"/>
    <property type="evidence" value="ECO:0007669"/>
    <property type="project" value="UniProtKB-SubCell"/>
</dbReference>
<dbReference type="Proteomes" id="UP001190640">
    <property type="component" value="Chromosome 1"/>
</dbReference>
<dbReference type="PROSITE" id="PS50845">
    <property type="entry name" value="RETICULON"/>
    <property type="match status" value="1"/>
</dbReference>
<dbReference type="GO" id="GO:0007420">
    <property type="term" value="P:brain development"/>
    <property type="evidence" value="ECO:0007669"/>
    <property type="project" value="TreeGrafter"/>
</dbReference>
<dbReference type="GeneID" id="129334476"/>
<dbReference type="AlphaFoldDB" id="A0AA97L7L4"/>
<evidence type="ECO:0000256" key="1">
    <source>
        <dbReference type="ARBA" id="ARBA00004477"/>
    </source>
</evidence>
<keyword evidence="9" id="KW-1185">Reference proteome</keyword>
<evidence type="ECO:0000256" key="2">
    <source>
        <dbReference type="ARBA" id="ARBA00022692"/>
    </source>
</evidence>
<accession>A0AA97L7L4</accession>
<dbReference type="InterPro" id="IPR046964">
    <property type="entry name" value="RTN1-4"/>
</dbReference>
<evidence type="ECO:0000256" key="5">
    <source>
        <dbReference type="ARBA" id="ARBA00023136"/>
    </source>
</evidence>
<keyword evidence="3 6" id="KW-0256">Endoplasmic reticulum</keyword>
<evidence type="ECO:0000256" key="4">
    <source>
        <dbReference type="ARBA" id="ARBA00022989"/>
    </source>
</evidence>
<evidence type="ECO:0000313" key="9">
    <source>
        <dbReference type="Proteomes" id="UP001190640"/>
    </source>
</evidence>
<dbReference type="PANTHER" id="PTHR45799">
    <property type="entry name" value="RETICULON-LIKE PROTEIN"/>
    <property type="match status" value="1"/>
</dbReference>
<feature type="region of interest" description="Disordered" evidence="7">
    <location>
        <begin position="1"/>
        <end position="173"/>
    </location>
</feature>
<organism evidence="9 10">
    <name type="scientific">Eublepharis macularius</name>
    <name type="common">Leopard gecko</name>
    <name type="synonym">Cyrtodactylus macularius</name>
    <dbReference type="NCBI Taxonomy" id="481883"/>
    <lineage>
        <taxon>Eukaryota</taxon>
        <taxon>Metazoa</taxon>
        <taxon>Chordata</taxon>
        <taxon>Craniata</taxon>
        <taxon>Vertebrata</taxon>
        <taxon>Euteleostomi</taxon>
        <taxon>Lepidosauria</taxon>
        <taxon>Squamata</taxon>
        <taxon>Bifurcata</taxon>
        <taxon>Gekkota</taxon>
        <taxon>Eublepharidae</taxon>
        <taxon>Eublepharinae</taxon>
        <taxon>Eublepharis</taxon>
    </lineage>
</organism>
<dbReference type="FunFam" id="1.20.5.2480:FF:000001">
    <property type="entry name" value="Reticulon"/>
    <property type="match status" value="1"/>
</dbReference>
<protein>
    <recommendedName>
        <fullName evidence="6">Reticulon</fullName>
    </recommendedName>
</protein>
<dbReference type="GO" id="GO:0030182">
    <property type="term" value="P:neuron differentiation"/>
    <property type="evidence" value="ECO:0007669"/>
    <property type="project" value="TreeGrafter"/>
</dbReference>
<dbReference type="GO" id="GO:0043005">
    <property type="term" value="C:neuron projection"/>
    <property type="evidence" value="ECO:0007669"/>
    <property type="project" value="TreeGrafter"/>
</dbReference>
<sequence>MDDPDQSPLVSSSTAAAAEQDRWQPLQQPRFQYQFVRDPEEAEEEDDDEEEEEEVDDERLEVRERKPAAPTAVAAAPVAAPAPAPPLLDLGASGERPAPAPQPAWTSHPATPSPPASPPEEKPKEPPRSAPLPPPPAPPRPEEPPAIPPRSAPLPPKRDEPPAPARKGAASGSPDETLFALPVAFDPLMHSSAVVDLLYWRDVKKTGVVFGASLFLLLSLTVFSIVSVVAYIALGLLSVTISFRIYKGVIQAIQKSDEGHPFRAYLDKDVAVSEELVQKYSHVVLGHFNNTVKELRRLFLVDDLVDSLKFAVLMWVFTYVGALFNGLTLMILAVISLFSIPVIYEKHQVQIDHYLGLVNKNVKDAVTKIQDKIPGLKRKTE</sequence>
<dbReference type="Pfam" id="PF02453">
    <property type="entry name" value="Reticulon"/>
    <property type="match status" value="1"/>
</dbReference>
<feature type="compositionally biased region" description="Low complexity" evidence="7">
    <location>
        <begin position="68"/>
        <end position="79"/>
    </location>
</feature>
<proteinExistence type="predicted"/>
<name>A0AA97L7L4_EUBMA</name>
<evidence type="ECO:0000256" key="3">
    <source>
        <dbReference type="ARBA" id="ARBA00022824"/>
    </source>
</evidence>
<feature type="compositionally biased region" description="Acidic residues" evidence="7">
    <location>
        <begin position="40"/>
        <end position="59"/>
    </location>
</feature>
<feature type="compositionally biased region" description="Pro residues" evidence="7">
    <location>
        <begin position="128"/>
        <end position="155"/>
    </location>
</feature>
<evidence type="ECO:0000313" key="10">
    <source>
        <dbReference type="RefSeq" id="XP_054842597.1"/>
    </source>
</evidence>
<keyword evidence="2 6" id="KW-0812">Transmembrane</keyword>